<gene>
    <name evidence="4" type="ORF">SteCoe_5355</name>
</gene>
<dbReference type="InterPro" id="IPR015943">
    <property type="entry name" value="WD40/YVTN_repeat-like_dom_sf"/>
</dbReference>
<feature type="compositionally biased region" description="Basic and acidic residues" evidence="2">
    <location>
        <begin position="409"/>
        <end position="418"/>
    </location>
</feature>
<dbReference type="InterPro" id="IPR036322">
    <property type="entry name" value="WD40_repeat_dom_sf"/>
</dbReference>
<dbReference type="GO" id="GO:0036064">
    <property type="term" value="C:ciliary basal body"/>
    <property type="evidence" value="ECO:0007669"/>
    <property type="project" value="TreeGrafter"/>
</dbReference>
<dbReference type="PANTHER" id="PTHR44414">
    <property type="entry name" value="PROTEIN NEDD1"/>
    <property type="match status" value="1"/>
</dbReference>
<dbReference type="Gene3D" id="2.130.10.10">
    <property type="entry name" value="YVTN repeat-like/Quinoprotein amine dehydrogenase"/>
    <property type="match status" value="2"/>
</dbReference>
<feature type="repeat" description="WD" evidence="1">
    <location>
        <begin position="74"/>
        <end position="115"/>
    </location>
</feature>
<dbReference type="AlphaFoldDB" id="A0A1R2CSF2"/>
<evidence type="ECO:0000259" key="3">
    <source>
        <dbReference type="Pfam" id="PF12894"/>
    </source>
</evidence>
<feature type="compositionally biased region" description="Basic and acidic residues" evidence="2">
    <location>
        <begin position="309"/>
        <end position="321"/>
    </location>
</feature>
<proteinExistence type="predicted"/>
<organism evidence="4 5">
    <name type="scientific">Stentor coeruleus</name>
    <dbReference type="NCBI Taxonomy" id="5963"/>
    <lineage>
        <taxon>Eukaryota</taxon>
        <taxon>Sar</taxon>
        <taxon>Alveolata</taxon>
        <taxon>Ciliophora</taxon>
        <taxon>Postciliodesmatophora</taxon>
        <taxon>Heterotrichea</taxon>
        <taxon>Heterotrichida</taxon>
        <taxon>Stentoridae</taxon>
        <taxon>Stentor</taxon>
    </lineage>
</organism>
<dbReference type="GO" id="GO:0043015">
    <property type="term" value="F:gamma-tubulin binding"/>
    <property type="evidence" value="ECO:0007669"/>
    <property type="project" value="TreeGrafter"/>
</dbReference>
<dbReference type="GO" id="GO:0007020">
    <property type="term" value="P:microtubule nucleation"/>
    <property type="evidence" value="ECO:0007669"/>
    <property type="project" value="TreeGrafter"/>
</dbReference>
<dbReference type="GO" id="GO:0005813">
    <property type="term" value="C:centrosome"/>
    <property type="evidence" value="ECO:0007669"/>
    <property type="project" value="TreeGrafter"/>
</dbReference>
<reference evidence="4 5" key="1">
    <citation type="submission" date="2016-11" db="EMBL/GenBank/DDBJ databases">
        <title>The macronuclear genome of Stentor coeruleus: a giant cell with tiny introns.</title>
        <authorList>
            <person name="Slabodnick M."/>
            <person name="Ruby J.G."/>
            <person name="Reiff S.B."/>
            <person name="Swart E.C."/>
            <person name="Gosai S."/>
            <person name="Prabakaran S."/>
            <person name="Witkowska E."/>
            <person name="Larue G.E."/>
            <person name="Fisher S."/>
            <person name="Freeman R.M."/>
            <person name="Gunawardena J."/>
            <person name="Chu W."/>
            <person name="Stover N.A."/>
            <person name="Gregory B.D."/>
            <person name="Nowacki M."/>
            <person name="Derisi J."/>
            <person name="Roy S.W."/>
            <person name="Marshall W.F."/>
            <person name="Sood P."/>
        </authorList>
    </citation>
    <scope>NUCLEOTIDE SEQUENCE [LARGE SCALE GENOMIC DNA]</scope>
    <source>
        <strain evidence="4">WM001</strain>
    </source>
</reference>
<evidence type="ECO:0000313" key="4">
    <source>
        <dbReference type="EMBL" id="OMJ91931.1"/>
    </source>
</evidence>
<name>A0A1R2CSF2_9CILI</name>
<accession>A0A1R2CSF2</accession>
<feature type="compositionally biased region" description="Basic and acidic residues" evidence="2">
    <location>
        <begin position="459"/>
        <end position="496"/>
    </location>
</feature>
<dbReference type="OrthoDB" id="291820at2759"/>
<dbReference type="GO" id="GO:0000922">
    <property type="term" value="C:spindle pole"/>
    <property type="evidence" value="ECO:0007669"/>
    <property type="project" value="TreeGrafter"/>
</dbReference>
<dbReference type="Pfam" id="PF12894">
    <property type="entry name" value="ANAPC4_WD40"/>
    <property type="match status" value="1"/>
</dbReference>
<dbReference type="Proteomes" id="UP000187209">
    <property type="component" value="Unassembled WGS sequence"/>
</dbReference>
<feature type="domain" description="Anaphase-promoting complex subunit 4-like WD40" evidence="3">
    <location>
        <begin position="77"/>
        <end position="130"/>
    </location>
</feature>
<comment type="caution">
    <text evidence="4">The sequence shown here is derived from an EMBL/GenBank/DDBJ whole genome shotgun (WGS) entry which is preliminary data.</text>
</comment>
<dbReference type="Pfam" id="PF00400">
    <property type="entry name" value="WD40"/>
    <property type="match status" value="2"/>
</dbReference>
<dbReference type="SMART" id="SM00320">
    <property type="entry name" value="WD40"/>
    <property type="match status" value="6"/>
</dbReference>
<dbReference type="InterPro" id="IPR001680">
    <property type="entry name" value="WD40_rpt"/>
</dbReference>
<dbReference type="EMBL" id="MPUH01000071">
    <property type="protein sequence ID" value="OMJ91931.1"/>
    <property type="molecule type" value="Genomic_DNA"/>
</dbReference>
<dbReference type="InterPro" id="IPR052818">
    <property type="entry name" value="NEDD1_Spindle_Assembly"/>
</dbReference>
<dbReference type="SUPFAM" id="SSF50978">
    <property type="entry name" value="WD40 repeat-like"/>
    <property type="match status" value="1"/>
</dbReference>
<dbReference type="GO" id="GO:0000278">
    <property type="term" value="P:mitotic cell cycle"/>
    <property type="evidence" value="ECO:0007669"/>
    <property type="project" value="TreeGrafter"/>
</dbReference>
<evidence type="ECO:0000256" key="1">
    <source>
        <dbReference type="PROSITE-ProRule" id="PRU00221"/>
    </source>
</evidence>
<feature type="region of interest" description="Disordered" evidence="2">
    <location>
        <begin position="309"/>
        <end position="333"/>
    </location>
</feature>
<keyword evidence="1" id="KW-0853">WD repeat</keyword>
<dbReference type="GO" id="GO:0005814">
    <property type="term" value="C:centriole"/>
    <property type="evidence" value="ECO:0007669"/>
    <property type="project" value="TreeGrafter"/>
</dbReference>
<feature type="region of interest" description="Disordered" evidence="2">
    <location>
        <begin position="375"/>
        <end position="500"/>
    </location>
</feature>
<keyword evidence="5" id="KW-1185">Reference proteome</keyword>
<dbReference type="GO" id="GO:0005737">
    <property type="term" value="C:cytoplasm"/>
    <property type="evidence" value="ECO:0007669"/>
    <property type="project" value="TreeGrafter"/>
</dbReference>
<sequence length="589" mass="65455">MSTASTYIASCSTIVLAHDTLNPQPIFHISPHASKVNCVTYNHNSRVLGSSGDDSSIILSHTESGEKLAALEPTSFNPSPINSIAFTSKSELLGCGALDGSVRIWDLRRKEVFVSFPYHTDSVSCVTWNYTDQQLASSSLSGDIALHSMLTKVVIGNFKQRGSAGIKVIQFSPFKKNYLGAGSENGSVYVWDCNTKSVACGFPSFHNSPVTGLAFSAVNHMLMCTGGLDQRINFYDTQEKKIVKTIEADAPLTCISFCTDGYTFAGGTLYGTILIYDLRNPTNPKNVLRGHEGNAVNWVEFAKAKDLRTRPAREQSREGRDIGGNIGRDPGVNIIKDTKEPAVVPTGAVENSANYNRFRTIEEIKLEAKLRVEQKRKEKEKKDLAIQENPEITSSRLPPGRSIPPRPQVDIKDTKDNSKSPLVARDPSPIKPILVGNDTPGNPNLNIFRPSPVLTTTSLEERHIQNPWKPEEKPIQQVKIEDKSPVNAPKNDEKTPSPEINPLEIERTDASDFRNVVELVEKRLNSQDDAIFELREDIQNLHVELIRQFTIQLSEMRTMMSEFSVANSSLLTENQNLREEIERLKKTSY</sequence>
<dbReference type="PROSITE" id="PS50294">
    <property type="entry name" value="WD_REPEATS_REGION"/>
    <property type="match status" value="1"/>
</dbReference>
<dbReference type="InterPro" id="IPR024977">
    <property type="entry name" value="Apc4-like_WD40_dom"/>
</dbReference>
<protein>
    <recommendedName>
        <fullName evidence="3">Anaphase-promoting complex subunit 4-like WD40 domain-containing protein</fullName>
    </recommendedName>
</protein>
<dbReference type="PROSITE" id="PS50082">
    <property type="entry name" value="WD_REPEATS_2"/>
    <property type="match status" value="1"/>
</dbReference>
<evidence type="ECO:0000313" key="5">
    <source>
        <dbReference type="Proteomes" id="UP000187209"/>
    </source>
</evidence>
<dbReference type="PANTHER" id="PTHR44414:SF1">
    <property type="entry name" value="PROTEIN NEDD1"/>
    <property type="match status" value="1"/>
</dbReference>
<dbReference type="CDD" id="cd00200">
    <property type="entry name" value="WD40"/>
    <property type="match status" value="1"/>
</dbReference>
<evidence type="ECO:0000256" key="2">
    <source>
        <dbReference type="SAM" id="MobiDB-lite"/>
    </source>
</evidence>
<feature type="compositionally biased region" description="Basic and acidic residues" evidence="2">
    <location>
        <begin position="375"/>
        <end position="385"/>
    </location>
</feature>